<dbReference type="EMBL" id="JAUCGM010000658">
    <property type="protein sequence ID" value="MDM8563469.1"/>
    <property type="molecule type" value="Genomic_DNA"/>
</dbReference>
<evidence type="ECO:0000313" key="1">
    <source>
        <dbReference type="EMBL" id="MDM8563469.1"/>
    </source>
</evidence>
<comment type="caution">
    <text evidence="1">The sequence shown here is derived from an EMBL/GenBank/DDBJ whole genome shotgun (WGS) entry which is preliminary data.</text>
</comment>
<sequence>TLPNGKFDISIDDQLNELGHSVYDIENQQCFRTVCGDRFISQTERGASLYVALQFNFTSEQEKKQFTQTFGMGFGFDGLSANLELAVNSMSERSKENNRMTIKALQTGGDVAALGNILGGNAEGTIAPALTCSFTSIEDCNRAIQKIIDYTSGSFANGVRDNPATLGYKFAQYEEIGIFPKLESEVTPEILEARVRLAQEYATQIQDREQVEFIIKEFSVMLDSSQIRERTKLGNDLDVNIEILRNAAGVCFGNLVNCVSKKEEAFNSLISYDKDLLEVPSPITLAPIMPEITVGSDIQKRCDLPPNYVLTGIGMDTPNGITPGNLITVVKLEGRKINSNGTLGAREMFCDIHTRMFLSVPDGSNYIITGFGATVGKNKKRPKPWKSHVTYTWPSALHIWYREFDPINRKLKGGEPYLVSSGGDSLSLRYLPEEHGFDVKNTVVTSVGMGVSNYSLTGLLVKVST</sequence>
<evidence type="ECO:0000313" key="2">
    <source>
        <dbReference type="Proteomes" id="UP001171945"/>
    </source>
</evidence>
<feature type="non-terminal residue" evidence="1">
    <location>
        <position position="1"/>
    </location>
</feature>
<organism evidence="1 2">
    <name type="scientific">Candidatus Marithioploca araucensis</name>
    <dbReference type="NCBI Taxonomy" id="70273"/>
    <lineage>
        <taxon>Bacteria</taxon>
        <taxon>Pseudomonadati</taxon>
        <taxon>Pseudomonadota</taxon>
        <taxon>Gammaproteobacteria</taxon>
        <taxon>Thiotrichales</taxon>
        <taxon>Thiotrichaceae</taxon>
        <taxon>Candidatus Marithioploca</taxon>
    </lineage>
</organism>
<proteinExistence type="predicted"/>
<dbReference type="Proteomes" id="UP001171945">
    <property type="component" value="Unassembled WGS sequence"/>
</dbReference>
<gene>
    <name evidence="1" type="ORF">QUF54_08965</name>
</gene>
<reference evidence="1" key="1">
    <citation type="submission" date="2023-06" db="EMBL/GenBank/DDBJ databases">
        <title>Uncultivated large filamentous bacteria from sulfidic sediments reveal new species and different genomic features in energy metabolism and defense.</title>
        <authorList>
            <person name="Fonseca A."/>
        </authorList>
    </citation>
    <scope>NUCLEOTIDE SEQUENCE</scope>
    <source>
        <strain evidence="1">HSG4</strain>
    </source>
</reference>
<feature type="non-terminal residue" evidence="1">
    <location>
        <position position="465"/>
    </location>
</feature>
<accession>A0ABT7VV63</accession>
<keyword evidence="2" id="KW-1185">Reference proteome</keyword>
<name>A0ABT7VV63_9GAMM</name>
<protein>
    <submittedName>
        <fullName evidence="1">Uncharacterized protein</fullName>
    </submittedName>
</protein>